<gene>
    <name evidence="2" type="ORF">H6G06_23825</name>
</gene>
<accession>A0A926WKZ4</accession>
<evidence type="ECO:0000256" key="1">
    <source>
        <dbReference type="SAM" id="Phobius"/>
    </source>
</evidence>
<evidence type="ECO:0000313" key="2">
    <source>
        <dbReference type="EMBL" id="MBD2296427.1"/>
    </source>
</evidence>
<keyword evidence="1" id="KW-0812">Transmembrane</keyword>
<keyword evidence="1" id="KW-0472">Membrane</keyword>
<protein>
    <submittedName>
        <fullName evidence="2">Uncharacterized protein</fullName>
    </submittedName>
</protein>
<keyword evidence="1" id="KW-1133">Transmembrane helix</keyword>
<feature type="transmembrane region" description="Helical" evidence="1">
    <location>
        <begin position="41"/>
        <end position="67"/>
    </location>
</feature>
<organism evidence="2 3">
    <name type="scientific">Anabaena sphaerica FACHB-251</name>
    <dbReference type="NCBI Taxonomy" id="2692883"/>
    <lineage>
        <taxon>Bacteria</taxon>
        <taxon>Bacillati</taxon>
        <taxon>Cyanobacteriota</taxon>
        <taxon>Cyanophyceae</taxon>
        <taxon>Nostocales</taxon>
        <taxon>Nostocaceae</taxon>
        <taxon>Anabaena</taxon>
    </lineage>
</organism>
<evidence type="ECO:0000313" key="3">
    <source>
        <dbReference type="Proteomes" id="UP000662185"/>
    </source>
</evidence>
<dbReference type="EMBL" id="JACJQU010000023">
    <property type="protein sequence ID" value="MBD2296427.1"/>
    <property type="molecule type" value="Genomic_DNA"/>
</dbReference>
<dbReference type="AlphaFoldDB" id="A0A926WKZ4"/>
<proteinExistence type="predicted"/>
<reference evidence="3" key="1">
    <citation type="journal article" date="2020" name="ISME J.">
        <title>Comparative genomics reveals insights into cyanobacterial evolution and habitat adaptation.</title>
        <authorList>
            <person name="Chen M.Y."/>
            <person name="Teng W.K."/>
            <person name="Zhao L."/>
            <person name="Hu C.X."/>
            <person name="Zhou Y.K."/>
            <person name="Han B.P."/>
            <person name="Song L.R."/>
            <person name="Shu W.S."/>
        </authorList>
    </citation>
    <scope>NUCLEOTIDE SEQUENCE [LARGE SCALE GENOMIC DNA]</scope>
    <source>
        <strain evidence="3">FACHB-251</strain>
    </source>
</reference>
<dbReference type="Proteomes" id="UP000662185">
    <property type="component" value="Unassembled WGS sequence"/>
</dbReference>
<keyword evidence="3" id="KW-1185">Reference proteome</keyword>
<sequence>MVQKNRKAVLIDSAIAVKTIPQDGYFTSHDPANITFAPHKAILLCILLSVIAATASPTSLITILGSFV</sequence>
<dbReference type="RefSeq" id="WP_190564549.1">
    <property type="nucleotide sequence ID" value="NZ_JACJQU010000023.1"/>
</dbReference>
<name>A0A926WKZ4_9NOST</name>
<comment type="caution">
    <text evidence="2">The sequence shown here is derived from an EMBL/GenBank/DDBJ whole genome shotgun (WGS) entry which is preliminary data.</text>
</comment>